<protein>
    <submittedName>
        <fullName evidence="2">Toxin-antitoxin system antitoxin component, TIGR02293 family</fullName>
    </submittedName>
</protein>
<dbReference type="InterPro" id="IPR024467">
    <property type="entry name" value="Xre/MbcA/ParS-like_toxin-bd"/>
</dbReference>
<dbReference type="EMBL" id="FNUD01000002">
    <property type="protein sequence ID" value="SEE97572.1"/>
    <property type="molecule type" value="Genomic_DNA"/>
</dbReference>
<dbReference type="OrthoDB" id="5918037at2"/>
<evidence type="ECO:0000313" key="2">
    <source>
        <dbReference type="EMBL" id="SEE97572.1"/>
    </source>
</evidence>
<dbReference type="Pfam" id="PF09722">
    <property type="entry name" value="Xre_MbcA_ParS_C"/>
    <property type="match status" value="1"/>
</dbReference>
<evidence type="ECO:0000259" key="1">
    <source>
        <dbReference type="Pfam" id="PF09722"/>
    </source>
</evidence>
<sequence>MSTTSRTHGRGVITPMRPTTYLLHPDPDEFSPAQVFRHVAHGFAFVDVQNLLSATTHCGDEQVWRRILGQPQSRQRSRRRQRPARLTPPQSAIALHYACTVELANEVFGSLALAEAWLVRPCFYLGGELPLDMLTNAVGFQALKAYLQQLAYGVYA</sequence>
<accession>A0A1H5N7I7</accession>
<organism evidence="2 3">
    <name type="scientific">Pseudomonas deceptionensis</name>
    <dbReference type="NCBI Taxonomy" id="882211"/>
    <lineage>
        <taxon>Bacteria</taxon>
        <taxon>Pseudomonadati</taxon>
        <taxon>Pseudomonadota</taxon>
        <taxon>Gammaproteobacteria</taxon>
        <taxon>Pseudomonadales</taxon>
        <taxon>Pseudomonadaceae</taxon>
        <taxon>Pseudomonas</taxon>
    </lineage>
</organism>
<keyword evidence="3" id="KW-1185">Reference proteome</keyword>
<reference evidence="2" key="1">
    <citation type="submission" date="2016-10" db="EMBL/GenBank/DDBJ databases">
        <authorList>
            <person name="Varghese N."/>
            <person name="Submissions S."/>
        </authorList>
    </citation>
    <scope>NUCLEOTIDE SEQUENCE [LARGE SCALE GENOMIC DNA]</scope>
    <source>
        <strain evidence="2">LMG 25555</strain>
    </source>
</reference>
<feature type="domain" description="Antitoxin Xre/MbcA/ParS-like toxin-binding" evidence="1">
    <location>
        <begin position="104"/>
        <end position="153"/>
    </location>
</feature>
<proteinExistence type="predicted"/>
<gene>
    <name evidence="2" type="ORF">SAMN04489800_3253</name>
</gene>
<dbReference type="RefSeq" id="WP_048361857.1">
    <property type="nucleotide sequence ID" value="NZ_FNUD01000002.1"/>
</dbReference>
<dbReference type="AlphaFoldDB" id="A0A1H5N7I7"/>
<name>A0A1H5N7I7_PSEDM</name>
<dbReference type="Proteomes" id="UP000183613">
    <property type="component" value="Unassembled WGS sequence"/>
</dbReference>
<evidence type="ECO:0000313" key="3">
    <source>
        <dbReference type="Proteomes" id="UP000183613"/>
    </source>
</evidence>
<comment type="caution">
    <text evidence="2">The sequence shown here is derived from an EMBL/GenBank/DDBJ whole genome shotgun (WGS) entry which is preliminary data.</text>
</comment>